<dbReference type="GO" id="GO:0005524">
    <property type="term" value="F:ATP binding"/>
    <property type="evidence" value="ECO:0007669"/>
    <property type="project" value="UniProtKB-KW"/>
</dbReference>
<dbReference type="Gene3D" id="1.10.240.10">
    <property type="entry name" value="Tyrosyl-Transfer RNA Synthetase"/>
    <property type="match status" value="1"/>
</dbReference>
<dbReference type="InterPro" id="IPR002306">
    <property type="entry name" value="Trp-tRNA-ligase"/>
</dbReference>
<comment type="similarity">
    <text evidence="1 10">Belongs to the class-I aminoacyl-tRNA synthetase family.</text>
</comment>
<sequence>MSKEENNIIVSGMRPTGRLHLGNYHGALKNWVDLQDKYKCYFFVADLHALTTAYDRTENIANNSYEMVIDWLTAGLDSKKCTLFIQSHIPQVSELNLLLGMITPVGWLLRNPSYKEQLTEIFKKKYAGQEANIKIERAEQREGGVVQLSQKVTLAGGLSELTEQELNELAVYGFLGYPVLMATDILIHKASMVPVGQDQVAHLEIARDIVRRFKDIYHSDILVEPKPLLTKVSRVPGLDGRKMSKSYNNTIELGEDVDAVRKKVMTMFTDPNKKRANDPGNPDGCVVFSFHKIYNPDYEKRCAECKAGALGCVQCKKDLFAFMEPEVKEFNEKRKIFSSDRAEIEKLLQGEAKEAMRSAQVTLDEVRKTMRLA</sequence>
<dbReference type="RefSeq" id="WP_012415389.1">
    <property type="nucleotide sequence ID" value="NC_010644.1"/>
</dbReference>
<dbReference type="CDD" id="cd00806">
    <property type="entry name" value="TrpRS_core"/>
    <property type="match status" value="1"/>
</dbReference>
<evidence type="ECO:0000256" key="1">
    <source>
        <dbReference type="ARBA" id="ARBA00005594"/>
    </source>
</evidence>
<proteinExistence type="inferred from homology"/>
<dbReference type="GO" id="GO:0004830">
    <property type="term" value="F:tryptophan-tRNA ligase activity"/>
    <property type="evidence" value="ECO:0007669"/>
    <property type="project" value="UniProtKB-UniRule"/>
</dbReference>
<dbReference type="EMBL" id="CP001055">
    <property type="protein sequence ID" value="ACC98774.1"/>
    <property type="molecule type" value="Genomic_DNA"/>
</dbReference>
<evidence type="ECO:0000256" key="8">
    <source>
        <dbReference type="ARBA" id="ARBA00049929"/>
    </source>
</evidence>
<dbReference type="SUPFAM" id="SSF52374">
    <property type="entry name" value="Nucleotidylyl transferase"/>
    <property type="match status" value="1"/>
</dbReference>
<dbReference type="PANTHER" id="PTHR43766">
    <property type="entry name" value="TRYPTOPHAN--TRNA LIGASE, MITOCHONDRIAL"/>
    <property type="match status" value="1"/>
</dbReference>
<dbReference type="HOGENOM" id="CLU_029244_0_0_0"/>
<dbReference type="OrthoDB" id="9801042at2"/>
<dbReference type="NCBIfam" id="TIGR00233">
    <property type="entry name" value="trpS"/>
    <property type="match status" value="1"/>
</dbReference>
<dbReference type="FunFam" id="1.10.240.10:FF:000005">
    <property type="entry name" value="Tryptophan--tRNA ligase"/>
    <property type="match status" value="1"/>
</dbReference>
<keyword evidence="5 10" id="KW-0067">ATP-binding</keyword>
<keyword evidence="4 10" id="KW-0547">Nucleotide-binding</keyword>
<dbReference type="KEGG" id="emi:Emin_1224"/>
<protein>
    <recommendedName>
        <fullName evidence="2 9">Tryptophan--tRNA ligase</fullName>
        <ecNumber evidence="2 9">6.1.1.2</ecNumber>
    </recommendedName>
</protein>
<evidence type="ECO:0000256" key="5">
    <source>
        <dbReference type="ARBA" id="ARBA00022840"/>
    </source>
</evidence>
<dbReference type="PROSITE" id="PS00178">
    <property type="entry name" value="AA_TRNA_LIGASE_I"/>
    <property type="match status" value="1"/>
</dbReference>
<keyword evidence="3 10" id="KW-0436">Ligase</keyword>
<dbReference type="Proteomes" id="UP000001029">
    <property type="component" value="Chromosome"/>
</dbReference>
<evidence type="ECO:0000256" key="3">
    <source>
        <dbReference type="ARBA" id="ARBA00022598"/>
    </source>
</evidence>
<evidence type="ECO:0000256" key="10">
    <source>
        <dbReference type="RuleBase" id="RU363036"/>
    </source>
</evidence>
<dbReference type="InterPro" id="IPR050203">
    <property type="entry name" value="Trp-tRNA_synthetase"/>
</dbReference>
<dbReference type="InterPro" id="IPR002305">
    <property type="entry name" value="aa-tRNA-synth_Ic"/>
</dbReference>
<dbReference type="Gene3D" id="3.40.50.620">
    <property type="entry name" value="HUPs"/>
    <property type="match status" value="1"/>
</dbReference>
<dbReference type="PRINTS" id="PR01039">
    <property type="entry name" value="TRNASYNTHTRP"/>
</dbReference>
<keyword evidence="12" id="KW-1185">Reference proteome</keyword>
<reference evidence="11 12" key="1">
    <citation type="journal article" date="2009" name="Appl. Environ. Microbiol.">
        <title>Genomic analysis of 'Elusimicrobium minutum,' the first cultivated representative of the phylum 'Elusimicrobia' (formerly termite group 1).</title>
        <authorList>
            <person name="Herlemann D.P.R."/>
            <person name="Geissinger O."/>
            <person name="Ikeda-Ohtsubo W."/>
            <person name="Kunin V."/>
            <person name="Sun H."/>
            <person name="Lapidus A."/>
            <person name="Hugenholtz P."/>
            <person name="Brune A."/>
        </authorList>
    </citation>
    <scope>NUCLEOTIDE SEQUENCE [LARGE SCALE GENOMIC DNA]</scope>
    <source>
        <strain evidence="11 12">Pei191</strain>
    </source>
</reference>
<dbReference type="PANTHER" id="PTHR43766:SF1">
    <property type="entry name" value="TRYPTOPHAN--TRNA LIGASE, MITOCHONDRIAL"/>
    <property type="match status" value="1"/>
</dbReference>
<dbReference type="GO" id="GO:0005829">
    <property type="term" value="C:cytosol"/>
    <property type="evidence" value="ECO:0007669"/>
    <property type="project" value="TreeGrafter"/>
</dbReference>
<accession>B2KE28</accession>
<evidence type="ECO:0000256" key="6">
    <source>
        <dbReference type="ARBA" id="ARBA00022917"/>
    </source>
</evidence>
<keyword evidence="6 10" id="KW-0648">Protein biosynthesis</keyword>
<dbReference type="EC" id="6.1.1.2" evidence="2 9"/>
<comment type="catalytic activity">
    <reaction evidence="8">
        <text>tRNA(Trp) + L-tryptophan + ATP = L-tryptophyl-tRNA(Trp) + AMP + diphosphate + H(+)</text>
        <dbReference type="Rhea" id="RHEA:24080"/>
        <dbReference type="Rhea" id="RHEA-COMP:9671"/>
        <dbReference type="Rhea" id="RHEA-COMP:9705"/>
        <dbReference type="ChEBI" id="CHEBI:15378"/>
        <dbReference type="ChEBI" id="CHEBI:30616"/>
        <dbReference type="ChEBI" id="CHEBI:33019"/>
        <dbReference type="ChEBI" id="CHEBI:57912"/>
        <dbReference type="ChEBI" id="CHEBI:78442"/>
        <dbReference type="ChEBI" id="CHEBI:78535"/>
        <dbReference type="ChEBI" id="CHEBI:456215"/>
        <dbReference type="EC" id="6.1.1.2"/>
    </reaction>
</comment>
<organism evidence="11 12">
    <name type="scientific">Elusimicrobium minutum (strain Pei191)</name>
    <dbReference type="NCBI Taxonomy" id="445932"/>
    <lineage>
        <taxon>Bacteria</taxon>
        <taxon>Pseudomonadati</taxon>
        <taxon>Elusimicrobiota</taxon>
        <taxon>Elusimicrobia</taxon>
        <taxon>Elusimicrobiales</taxon>
        <taxon>Elusimicrobiaceae</taxon>
        <taxon>Elusimicrobium</taxon>
    </lineage>
</organism>
<dbReference type="AlphaFoldDB" id="B2KE28"/>
<evidence type="ECO:0000256" key="7">
    <source>
        <dbReference type="ARBA" id="ARBA00023146"/>
    </source>
</evidence>
<dbReference type="InterPro" id="IPR014729">
    <property type="entry name" value="Rossmann-like_a/b/a_fold"/>
</dbReference>
<dbReference type="STRING" id="445932.Emin_1224"/>
<gene>
    <name evidence="11" type="ordered locus">Emin_1224</name>
</gene>
<name>B2KE28_ELUMP</name>
<dbReference type="InterPro" id="IPR001412">
    <property type="entry name" value="aa-tRNA-synth_I_CS"/>
</dbReference>
<evidence type="ECO:0000313" key="11">
    <source>
        <dbReference type="EMBL" id="ACC98774.1"/>
    </source>
</evidence>
<dbReference type="Pfam" id="PF00579">
    <property type="entry name" value="tRNA-synt_1b"/>
    <property type="match status" value="2"/>
</dbReference>
<evidence type="ECO:0000256" key="9">
    <source>
        <dbReference type="NCBIfam" id="TIGR00233"/>
    </source>
</evidence>
<evidence type="ECO:0000256" key="4">
    <source>
        <dbReference type="ARBA" id="ARBA00022741"/>
    </source>
</evidence>
<evidence type="ECO:0000313" key="12">
    <source>
        <dbReference type="Proteomes" id="UP000001029"/>
    </source>
</evidence>
<evidence type="ECO:0000256" key="2">
    <source>
        <dbReference type="ARBA" id="ARBA00013161"/>
    </source>
</evidence>
<keyword evidence="7 10" id="KW-0030">Aminoacyl-tRNA synthetase</keyword>
<dbReference type="GO" id="GO:0006436">
    <property type="term" value="P:tryptophanyl-tRNA aminoacylation"/>
    <property type="evidence" value="ECO:0007669"/>
    <property type="project" value="UniProtKB-UniRule"/>
</dbReference>